<dbReference type="GO" id="GO:0016491">
    <property type="term" value="F:oxidoreductase activity"/>
    <property type="evidence" value="ECO:0007669"/>
    <property type="project" value="InterPro"/>
</dbReference>
<keyword evidence="3" id="KW-1185">Reference proteome</keyword>
<reference evidence="2 3" key="1">
    <citation type="submission" date="2018-08" db="EMBL/GenBank/DDBJ databases">
        <title>Actinomadura jelena sp. nov., a novel Actinomycete isolated from soil in Chad.</title>
        <authorList>
            <person name="Shi L."/>
        </authorList>
    </citation>
    <scope>NUCLEOTIDE SEQUENCE [LARGE SCALE GENOMIC DNA]</scope>
    <source>
        <strain evidence="2 3">NEAU-G17</strain>
    </source>
</reference>
<name>A0A372JUP7_9ACTN</name>
<sequence length="395" mass="42847">MTTHGTTITIIGGGLGGLTAAIACAEKGASVVLHEAHGKLGGRGRATSPAPYVAHDGAHVFYADRPHYRWLAKRGLLKGLGWPSPVAFSRVRFRVDGRLRPVPPATVLRAQSHGWLKAPVDEDFHSWAANRWDERTARRLASMISVVTYDADTGRLSAAFVWELVQRVYGPRVPAVRWVKGGWQTVLDRMARRAAELGVRIETGSRVNTLPESGPVIVATQLSSASQLLGDGDLSWTSGHAALLDIGVRADRRDRPLVFDLDEGAFNESYTMQDDSIAPRGESLYQLQIPVREGERRSDAQVRLRAFADQVLPGWSERVTFERTAVAKGRTGALDLPGQTWRDRPAIDRGNGVYLVGDMVAAPGMRGEISINSAVTAADLATAAASRPRTAHGTR</sequence>
<gene>
    <name evidence="2" type="ORF">DZF91_03160</name>
</gene>
<dbReference type="Gene3D" id="3.50.50.60">
    <property type="entry name" value="FAD/NAD(P)-binding domain"/>
    <property type="match status" value="1"/>
</dbReference>
<proteinExistence type="predicted"/>
<dbReference type="InterPro" id="IPR036188">
    <property type="entry name" value="FAD/NAD-bd_sf"/>
</dbReference>
<evidence type="ECO:0000313" key="3">
    <source>
        <dbReference type="Proteomes" id="UP000261811"/>
    </source>
</evidence>
<dbReference type="InterPro" id="IPR002937">
    <property type="entry name" value="Amino_oxidase"/>
</dbReference>
<evidence type="ECO:0000259" key="1">
    <source>
        <dbReference type="Pfam" id="PF01593"/>
    </source>
</evidence>
<dbReference type="EMBL" id="QURH01000067">
    <property type="protein sequence ID" value="RFU43068.1"/>
    <property type="molecule type" value="Genomic_DNA"/>
</dbReference>
<dbReference type="OrthoDB" id="5501831at2"/>
<accession>A0A372JUP7</accession>
<comment type="caution">
    <text evidence="2">The sequence shown here is derived from an EMBL/GenBank/DDBJ whole genome shotgun (WGS) entry which is preliminary data.</text>
</comment>
<dbReference type="Proteomes" id="UP000261811">
    <property type="component" value="Unassembled WGS sequence"/>
</dbReference>
<feature type="domain" description="Amine oxidase" evidence="1">
    <location>
        <begin position="15"/>
        <end position="223"/>
    </location>
</feature>
<dbReference type="Pfam" id="PF01593">
    <property type="entry name" value="Amino_oxidase"/>
    <property type="match status" value="1"/>
</dbReference>
<protein>
    <submittedName>
        <fullName evidence="2">FAD-dependent oxidoreductase</fullName>
    </submittedName>
</protein>
<dbReference type="RefSeq" id="WP_117355996.1">
    <property type="nucleotide sequence ID" value="NZ_QURH01000067.1"/>
</dbReference>
<dbReference type="PRINTS" id="PR00411">
    <property type="entry name" value="PNDRDTASEI"/>
</dbReference>
<dbReference type="PANTHER" id="PTHR43734:SF1">
    <property type="entry name" value="PHYTOENE DESATURASE"/>
    <property type="match status" value="1"/>
</dbReference>
<dbReference type="PANTHER" id="PTHR43734">
    <property type="entry name" value="PHYTOENE DESATURASE"/>
    <property type="match status" value="1"/>
</dbReference>
<dbReference type="AlphaFoldDB" id="A0A372JUP7"/>
<evidence type="ECO:0000313" key="2">
    <source>
        <dbReference type="EMBL" id="RFU43068.1"/>
    </source>
</evidence>
<dbReference type="SUPFAM" id="SSF51905">
    <property type="entry name" value="FAD/NAD(P)-binding domain"/>
    <property type="match status" value="1"/>
</dbReference>
<organism evidence="2 3">
    <name type="scientific">Actinomadura logoneensis</name>
    <dbReference type="NCBI Taxonomy" id="2293572"/>
    <lineage>
        <taxon>Bacteria</taxon>
        <taxon>Bacillati</taxon>
        <taxon>Actinomycetota</taxon>
        <taxon>Actinomycetes</taxon>
        <taxon>Streptosporangiales</taxon>
        <taxon>Thermomonosporaceae</taxon>
        <taxon>Actinomadura</taxon>
    </lineage>
</organism>